<organism evidence="3 4">
    <name type="scientific">Pseudomonas abietaniphila</name>
    <dbReference type="NCBI Taxonomy" id="89065"/>
    <lineage>
        <taxon>Bacteria</taxon>
        <taxon>Pseudomonadati</taxon>
        <taxon>Pseudomonadota</taxon>
        <taxon>Gammaproteobacteria</taxon>
        <taxon>Pseudomonadales</taxon>
        <taxon>Pseudomonadaceae</taxon>
        <taxon>Pseudomonas</taxon>
    </lineage>
</organism>
<feature type="transmembrane region" description="Helical" evidence="1">
    <location>
        <begin position="78"/>
        <end position="99"/>
    </location>
</feature>
<dbReference type="InterPro" id="IPR002656">
    <property type="entry name" value="Acyl_transf_3_dom"/>
</dbReference>
<dbReference type="InterPro" id="IPR050879">
    <property type="entry name" value="Acyltransferase_3"/>
</dbReference>
<protein>
    <submittedName>
        <fullName evidence="3">Peptidoglycan/LPS O-acetylase OafA/YrhL, contains acyltransferase and SGNH-hydrolase domains</fullName>
    </submittedName>
</protein>
<feature type="transmembrane region" description="Helical" evidence="1">
    <location>
        <begin position="250"/>
        <end position="271"/>
    </location>
</feature>
<feature type="transmembrane region" description="Helical" evidence="1">
    <location>
        <begin position="170"/>
        <end position="186"/>
    </location>
</feature>
<dbReference type="EMBL" id="FNCO01000007">
    <property type="protein sequence ID" value="SDH66778.1"/>
    <property type="molecule type" value="Genomic_DNA"/>
</dbReference>
<dbReference type="AlphaFoldDB" id="A0A1G8EA33"/>
<name>A0A1G8EA33_9PSED</name>
<dbReference type="GO" id="GO:0016747">
    <property type="term" value="F:acyltransferase activity, transferring groups other than amino-acyl groups"/>
    <property type="evidence" value="ECO:0007669"/>
    <property type="project" value="InterPro"/>
</dbReference>
<dbReference type="Pfam" id="PF01757">
    <property type="entry name" value="Acyl_transf_3"/>
    <property type="match status" value="1"/>
</dbReference>
<keyword evidence="3" id="KW-0012">Acyltransferase</keyword>
<feature type="transmembrane region" description="Helical" evidence="1">
    <location>
        <begin position="38"/>
        <end position="57"/>
    </location>
</feature>
<dbReference type="Proteomes" id="UP000182894">
    <property type="component" value="Unassembled WGS sequence"/>
</dbReference>
<dbReference type="PANTHER" id="PTHR23028:SF131">
    <property type="entry name" value="BLR2367 PROTEIN"/>
    <property type="match status" value="1"/>
</dbReference>
<dbReference type="RefSeq" id="WP_074753431.1">
    <property type="nucleotide sequence ID" value="NZ_FNCO01000007.1"/>
</dbReference>
<feature type="transmembrane region" description="Helical" evidence="1">
    <location>
        <begin position="141"/>
        <end position="163"/>
    </location>
</feature>
<dbReference type="GO" id="GO:0016020">
    <property type="term" value="C:membrane"/>
    <property type="evidence" value="ECO:0007669"/>
    <property type="project" value="TreeGrafter"/>
</dbReference>
<accession>A0A1G8EA33</accession>
<keyword evidence="1" id="KW-1133">Transmembrane helix</keyword>
<keyword evidence="4" id="KW-1185">Reference proteome</keyword>
<keyword evidence="3" id="KW-0808">Transferase</keyword>
<feature type="transmembrane region" description="Helical" evidence="1">
    <location>
        <begin position="283"/>
        <end position="305"/>
    </location>
</feature>
<dbReference type="PANTHER" id="PTHR23028">
    <property type="entry name" value="ACETYLTRANSFERASE"/>
    <property type="match status" value="1"/>
</dbReference>
<feature type="transmembrane region" description="Helical" evidence="1">
    <location>
        <begin position="192"/>
        <end position="210"/>
    </location>
</feature>
<keyword evidence="1" id="KW-0472">Membrane</keyword>
<reference evidence="4" key="1">
    <citation type="submission" date="2016-10" db="EMBL/GenBank/DDBJ databases">
        <authorList>
            <person name="Varghese N."/>
            <person name="Submissions S."/>
        </authorList>
    </citation>
    <scope>NUCLEOTIDE SEQUENCE [LARGE SCALE GENOMIC DNA]</scope>
    <source>
        <strain evidence="4">ATCC 700689</strain>
    </source>
</reference>
<proteinExistence type="predicted"/>
<feature type="transmembrane region" description="Helical" evidence="1">
    <location>
        <begin position="338"/>
        <end position="358"/>
    </location>
</feature>
<evidence type="ECO:0000313" key="3">
    <source>
        <dbReference type="EMBL" id="SDH66778.1"/>
    </source>
</evidence>
<dbReference type="STRING" id="89065.SAMN05216605_107284"/>
<feature type="transmembrane region" description="Helical" evidence="1">
    <location>
        <begin position="217"/>
        <end position="238"/>
    </location>
</feature>
<evidence type="ECO:0000256" key="1">
    <source>
        <dbReference type="SAM" id="Phobius"/>
    </source>
</evidence>
<feature type="domain" description="Acyltransferase 3" evidence="2">
    <location>
        <begin position="7"/>
        <end position="354"/>
    </location>
</feature>
<keyword evidence="3" id="KW-0378">Hydrolase</keyword>
<evidence type="ECO:0000313" key="4">
    <source>
        <dbReference type="Proteomes" id="UP000182894"/>
    </source>
</evidence>
<dbReference type="GO" id="GO:0016787">
    <property type="term" value="F:hydrolase activity"/>
    <property type="evidence" value="ECO:0007669"/>
    <property type="project" value="UniProtKB-KW"/>
</dbReference>
<sequence length="387" mass="43785">MKRFLVLDSFRGLCAVALIVHHSHIERSVTELTFFRNASQFVGFFFALSGFLIYRRYIGNLTTPRQLGEFMITRTCRVMPLHIAVLLFFIGFECLKLVMERYGLSLNYPAFSGDRAPSEILPNLLLIQAWWPTFNALSFNYPSWFISVEFYLWVIFALILFSLPGLARKLFSLLCVIAFIALYKDFNLIPRNVLWGTSCFFAGAITYRLYVRLHDSVPGPAFATVLEVGVLAAIYWLMTEGEQPLTVELGLLFCVAVLIFSYEAGLVSRLLSLRLFPALGRLWLSIYLTHAAVIFVLATAITIAAKFSGLSLLVDRPGETSGTMVRYLSTGTALNDNLLMLFVVIAVVVVSMLTHCYIEAPGIRFGKHWKRGTLFRRRKDDPPPEQV</sequence>
<dbReference type="GO" id="GO:0000271">
    <property type="term" value="P:polysaccharide biosynthetic process"/>
    <property type="evidence" value="ECO:0007669"/>
    <property type="project" value="TreeGrafter"/>
</dbReference>
<evidence type="ECO:0000259" key="2">
    <source>
        <dbReference type="Pfam" id="PF01757"/>
    </source>
</evidence>
<gene>
    <name evidence="3" type="ORF">SAMN05216605_107284</name>
</gene>
<keyword evidence="1" id="KW-0812">Transmembrane</keyword>